<dbReference type="EMBL" id="VFOR01000001">
    <property type="protein sequence ID" value="TQL63168.1"/>
    <property type="molecule type" value="Genomic_DNA"/>
</dbReference>
<organism evidence="9 10">
    <name type="scientific">Propioniferax innocua</name>
    <dbReference type="NCBI Taxonomy" id="1753"/>
    <lineage>
        <taxon>Bacteria</taxon>
        <taxon>Bacillati</taxon>
        <taxon>Actinomycetota</taxon>
        <taxon>Actinomycetes</taxon>
        <taxon>Propionibacteriales</taxon>
        <taxon>Propionibacteriaceae</taxon>
        <taxon>Propioniferax</taxon>
    </lineage>
</organism>
<evidence type="ECO:0000313" key="9">
    <source>
        <dbReference type="EMBL" id="TQL63168.1"/>
    </source>
</evidence>
<feature type="transmembrane region" description="Helical" evidence="7">
    <location>
        <begin position="32"/>
        <end position="55"/>
    </location>
</feature>
<dbReference type="Pfam" id="PF04024">
    <property type="entry name" value="PspC"/>
    <property type="match status" value="1"/>
</dbReference>
<dbReference type="OrthoDB" id="7359894at2"/>
<dbReference type="InterPro" id="IPR007168">
    <property type="entry name" value="Phageshock_PspC_N"/>
</dbReference>
<reference evidence="9 10" key="1">
    <citation type="submission" date="2019-06" db="EMBL/GenBank/DDBJ databases">
        <title>Sequencing the genomes of 1000 actinobacteria strains.</title>
        <authorList>
            <person name="Klenk H.-P."/>
        </authorList>
    </citation>
    <scope>NUCLEOTIDE SEQUENCE [LARGE SCALE GENOMIC DNA]</scope>
    <source>
        <strain evidence="9 10">DSM 8251</strain>
    </source>
</reference>
<dbReference type="RefSeq" id="WP_142092919.1">
    <property type="nucleotide sequence ID" value="NZ_BAAAMD010000001.1"/>
</dbReference>
<evidence type="ECO:0000256" key="5">
    <source>
        <dbReference type="ARBA" id="ARBA00023136"/>
    </source>
</evidence>
<dbReference type="InterPro" id="IPR052027">
    <property type="entry name" value="PspC"/>
</dbReference>
<evidence type="ECO:0000256" key="6">
    <source>
        <dbReference type="SAM" id="MobiDB-lite"/>
    </source>
</evidence>
<evidence type="ECO:0000313" key="10">
    <source>
        <dbReference type="Proteomes" id="UP000316196"/>
    </source>
</evidence>
<keyword evidence="10" id="KW-1185">Reference proteome</keyword>
<evidence type="ECO:0000256" key="7">
    <source>
        <dbReference type="SAM" id="Phobius"/>
    </source>
</evidence>
<feature type="domain" description="Phage shock protein PspC N-terminal" evidence="8">
    <location>
        <begin position="2"/>
        <end position="58"/>
    </location>
</feature>
<evidence type="ECO:0000256" key="3">
    <source>
        <dbReference type="ARBA" id="ARBA00022692"/>
    </source>
</evidence>
<proteinExistence type="predicted"/>
<dbReference type="Proteomes" id="UP000316196">
    <property type="component" value="Unassembled WGS sequence"/>
</dbReference>
<comment type="caution">
    <text evidence="9">The sequence shown here is derived from an EMBL/GenBank/DDBJ whole genome shotgun (WGS) entry which is preliminary data.</text>
</comment>
<keyword evidence="4 7" id="KW-1133">Transmembrane helix</keyword>
<accession>A0A542ZS36</accession>
<evidence type="ECO:0000256" key="2">
    <source>
        <dbReference type="ARBA" id="ARBA00022475"/>
    </source>
</evidence>
<dbReference type="PANTHER" id="PTHR33885:SF3">
    <property type="entry name" value="PHAGE SHOCK PROTEIN C"/>
    <property type="match status" value="1"/>
</dbReference>
<comment type="subcellular location">
    <subcellularLocation>
        <location evidence="1">Cell membrane</location>
        <topology evidence="1">Single-pass membrane protein</topology>
    </subcellularLocation>
</comment>
<dbReference type="GO" id="GO:0005886">
    <property type="term" value="C:plasma membrane"/>
    <property type="evidence" value="ECO:0007669"/>
    <property type="project" value="UniProtKB-SubCell"/>
</dbReference>
<protein>
    <submittedName>
        <fullName evidence="9">Phage shock protein C (PspC) family protein</fullName>
    </submittedName>
</protein>
<keyword evidence="2" id="KW-1003">Cell membrane</keyword>
<evidence type="ECO:0000256" key="4">
    <source>
        <dbReference type="ARBA" id="ARBA00022989"/>
    </source>
</evidence>
<name>A0A542ZS36_9ACTN</name>
<keyword evidence="3 7" id="KW-0812">Transmembrane</keyword>
<evidence type="ECO:0000256" key="1">
    <source>
        <dbReference type="ARBA" id="ARBA00004162"/>
    </source>
</evidence>
<sequence>MTLQRSTSDRMIAGVCGGIAEEYNIDATLVRLITAAIVLFTGVGPALYILGWILMPQANGHIIAQDAVNRASDWTKSRKDKHGGQPYPDPHAGRQYIHNADDLR</sequence>
<dbReference type="PANTHER" id="PTHR33885">
    <property type="entry name" value="PHAGE SHOCK PROTEIN C"/>
    <property type="match status" value="1"/>
</dbReference>
<feature type="region of interest" description="Disordered" evidence="6">
    <location>
        <begin position="73"/>
        <end position="104"/>
    </location>
</feature>
<keyword evidence="5 7" id="KW-0472">Membrane</keyword>
<dbReference type="AlphaFoldDB" id="A0A542ZS36"/>
<evidence type="ECO:0000259" key="8">
    <source>
        <dbReference type="Pfam" id="PF04024"/>
    </source>
</evidence>
<gene>
    <name evidence="9" type="ORF">FB460_0969</name>
</gene>